<evidence type="ECO:0000256" key="7">
    <source>
        <dbReference type="PROSITE-ProRule" id="PRU01360"/>
    </source>
</evidence>
<protein>
    <submittedName>
        <fullName evidence="9">SusC/RagA family TonB-linked outer membrane protein</fullName>
    </submittedName>
</protein>
<proteinExistence type="inferred from homology"/>
<evidence type="ECO:0000313" key="10">
    <source>
        <dbReference type="Proteomes" id="UP000316775"/>
    </source>
</evidence>
<comment type="similarity">
    <text evidence="7">Belongs to the TonB-dependent receptor family.</text>
</comment>
<gene>
    <name evidence="9" type="ORF">FFL01_32180</name>
</gene>
<comment type="subcellular location">
    <subcellularLocation>
        <location evidence="1 7">Cell outer membrane</location>
        <topology evidence="1 7">Multi-pass membrane protein</topology>
    </subcellularLocation>
</comment>
<dbReference type="Gene3D" id="2.60.40.1120">
    <property type="entry name" value="Carboxypeptidase-like, regulatory domain"/>
    <property type="match status" value="1"/>
</dbReference>
<evidence type="ECO:0000256" key="6">
    <source>
        <dbReference type="ARBA" id="ARBA00023237"/>
    </source>
</evidence>
<dbReference type="InterPro" id="IPR023997">
    <property type="entry name" value="TonB-dep_OMP_SusC/RagA_CS"/>
</dbReference>
<accession>A0A4Y4B278</accession>
<dbReference type="Gene3D" id="2.170.130.10">
    <property type="entry name" value="TonB-dependent receptor, plug domain"/>
    <property type="match status" value="1"/>
</dbReference>
<organism evidence="9 10">
    <name type="scientific">Flavobacterium flevense</name>
    <dbReference type="NCBI Taxonomy" id="983"/>
    <lineage>
        <taxon>Bacteria</taxon>
        <taxon>Pseudomonadati</taxon>
        <taxon>Bacteroidota</taxon>
        <taxon>Flavobacteriia</taxon>
        <taxon>Flavobacteriales</taxon>
        <taxon>Flavobacteriaceae</taxon>
        <taxon>Flavobacterium</taxon>
    </lineage>
</organism>
<keyword evidence="10" id="KW-1185">Reference proteome</keyword>
<dbReference type="InterPro" id="IPR036942">
    <property type="entry name" value="Beta-barrel_TonB_sf"/>
</dbReference>
<dbReference type="EMBL" id="BJNP01000056">
    <property type="protein sequence ID" value="GEC73679.1"/>
    <property type="molecule type" value="Genomic_DNA"/>
</dbReference>
<dbReference type="NCBIfam" id="TIGR04056">
    <property type="entry name" value="OMP_RagA_SusC"/>
    <property type="match status" value="1"/>
</dbReference>
<keyword evidence="2 7" id="KW-0813">Transport</keyword>
<comment type="caution">
    <text evidence="9">The sequence shown here is derived from an EMBL/GenBank/DDBJ whole genome shotgun (WGS) entry which is preliminary data.</text>
</comment>
<dbReference type="Pfam" id="PF13715">
    <property type="entry name" value="CarbopepD_reg_2"/>
    <property type="match status" value="1"/>
</dbReference>
<keyword evidence="5 7" id="KW-0472">Membrane</keyword>
<dbReference type="InterPro" id="IPR008969">
    <property type="entry name" value="CarboxyPept-like_regulatory"/>
</dbReference>
<keyword evidence="6 7" id="KW-0998">Cell outer membrane</keyword>
<evidence type="ECO:0000256" key="3">
    <source>
        <dbReference type="ARBA" id="ARBA00022452"/>
    </source>
</evidence>
<dbReference type="InterPro" id="IPR037066">
    <property type="entry name" value="Plug_dom_sf"/>
</dbReference>
<dbReference type="PROSITE" id="PS52016">
    <property type="entry name" value="TONB_DEPENDENT_REC_3"/>
    <property type="match status" value="1"/>
</dbReference>
<name>A0A4Y4B278_9FLAO</name>
<evidence type="ECO:0000256" key="5">
    <source>
        <dbReference type="ARBA" id="ARBA00023136"/>
    </source>
</evidence>
<keyword evidence="3 7" id="KW-1134">Transmembrane beta strand</keyword>
<dbReference type="AlphaFoldDB" id="A0A4Y4B278"/>
<dbReference type="Gene3D" id="2.40.170.20">
    <property type="entry name" value="TonB-dependent receptor, beta-barrel domain"/>
    <property type="match status" value="1"/>
</dbReference>
<dbReference type="InterPro" id="IPR039426">
    <property type="entry name" value="TonB-dep_rcpt-like"/>
</dbReference>
<evidence type="ECO:0000256" key="4">
    <source>
        <dbReference type="ARBA" id="ARBA00022692"/>
    </source>
</evidence>
<dbReference type="STRING" id="983.SAMN05443543_1195"/>
<dbReference type="NCBIfam" id="TIGR04057">
    <property type="entry name" value="SusC_RagA_signa"/>
    <property type="match status" value="1"/>
</dbReference>
<dbReference type="InterPro" id="IPR012910">
    <property type="entry name" value="Plug_dom"/>
</dbReference>
<dbReference type="Proteomes" id="UP000316775">
    <property type="component" value="Unassembled WGS sequence"/>
</dbReference>
<reference evidence="9 10" key="1">
    <citation type="submission" date="2019-06" db="EMBL/GenBank/DDBJ databases">
        <title>Whole genome shotgun sequence of Flavobacterium flevense NBRC 14960.</title>
        <authorList>
            <person name="Hosoyama A."/>
            <person name="Uohara A."/>
            <person name="Ohji S."/>
            <person name="Ichikawa N."/>
        </authorList>
    </citation>
    <scope>NUCLEOTIDE SEQUENCE [LARGE SCALE GENOMIC DNA]</scope>
    <source>
        <strain evidence="9 10">NBRC 14960</strain>
    </source>
</reference>
<dbReference type="Pfam" id="PF07715">
    <property type="entry name" value="Plug"/>
    <property type="match status" value="1"/>
</dbReference>
<dbReference type="SUPFAM" id="SSF49464">
    <property type="entry name" value="Carboxypeptidase regulatory domain-like"/>
    <property type="match status" value="1"/>
</dbReference>
<feature type="domain" description="TonB-dependent receptor plug" evidence="8">
    <location>
        <begin position="200"/>
        <end position="306"/>
    </location>
</feature>
<dbReference type="GO" id="GO:0009279">
    <property type="term" value="C:cell outer membrane"/>
    <property type="evidence" value="ECO:0007669"/>
    <property type="project" value="UniProtKB-SubCell"/>
</dbReference>
<evidence type="ECO:0000256" key="2">
    <source>
        <dbReference type="ARBA" id="ARBA00022448"/>
    </source>
</evidence>
<dbReference type="SUPFAM" id="SSF56935">
    <property type="entry name" value="Porins"/>
    <property type="match status" value="1"/>
</dbReference>
<sequence>MQARENYAQNTKVTLHLKNVSILQFINRIEETTDYRFVYKTSDVDLERLVTIEANGENISNVLGVVFKNSATTFNFSNKLIYLLKRKTTGIKLNNKSIQEVAKDPVVQDLIARGTVRDHLGMPLPGASIVEKGTTNGTTTDMDGKFRLTLMTKNAVLSISYLGYKNQEYTLTQDLDLNIILQEELQALDEVIAIGYGRAKKKDITGSISTVEGETLVKRNTTQLSQSLQGTLPGVMVTRTNTEPGASGTIRLRGITTIGVSDPLIIVDGVPVNNIDDVNAADVKNISVLKDAASASIYGARAAAGVILITTKRAGVEKESLVYSMTSGVEVPTAFPKTVGAQRYLEMINEFTWNDAGNTAGGEYALYSKDQVENWINNSTTDPNNYPVTDWKNLILNDYAFKSNHNLSFSAGSDHLKSRASINYENVDALYDHKNYKRFMGRVNNSFVISDKINAQVDFSYSNENTASPSVNPIQSLQRYPSIFAAMWSDGRIAEGQNGNNIYARLHYGGKENIWRQKINARISLDYNLLTNLKVTGVFAPYFYHTKGKSFTKKINYYAAEDPTVFAGTISGADATNLYETRNDGRTLTNQLLVNYNGKITNHNFDILAGYEGYSTFYESLMAQGLNYTLSNFPYLDLAPLDYMSNSGNAVETAYRSYFGRMLYDYKGKYLVQANIRYDGSSRFHPDFRWGAFPSASVGWIITKEAFMPTDSALSFLKLKASFGKLGNERIGNYPYQSSIGFSNTLLYQGDKVVSAITAAQYAYAIRDISWETTSTINVGLESYFFKNRMMFNFDYYKKTTKDMLLELEIPDYLGYENPNQNTGKMHTTGWDAELSWRDKVGHFSYSISANLSDFKSRMGNLGGIVFSGEKITREGTEFNEWYGYVSDGLFQNSETIANAATLYKTVKPGDIKYKDISGPEGVPDGIISPDYDRVPLGGSQPRLLYGGEITAGYKGFDLTLGFQGVGKQNSRLTTQMVKPFFSAWTNPPAIIDGEYWSVYNSPEENLNAKFPRLSYASAENNNYEMSDYWLIKGGYFRLKNIVLGYDLPEKACNAIGISGIRVFATATDLFSINNYPKGWDPEVADNSYISSSLLLGASVKF</sequence>
<keyword evidence="4 7" id="KW-0812">Transmembrane</keyword>
<evidence type="ECO:0000259" key="8">
    <source>
        <dbReference type="Pfam" id="PF07715"/>
    </source>
</evidence>
<evidence type="ECO:0000256" key="1">
    <source>
        <dbReference type="ARBA" id="ARBA00004571"/>
    </source>
</evidence>
<dbReference type="InterPro" id="IPR023996">
    <property type="entry name" value="TonB-dep_OMP_SusC/RagA"/>
</dbReference>
<evidence type="ECO:0000313" key="9">
    <source>
        <dbReference type="EMBL" id="GEC73679.1"/>
    </source>
</evidence>